<evidence type="ECO:0000256" key="4">
    <source>
        <dbReference type="ARBA" id="ARBA00011738"/>
    </source>
</evidence>
<evidence type="ECO:0000256" key="9">
    <source>
        <dbReference type="ARBA" id="ARBA00023277"/>
    </source>
</evidence>
<evidence type="ECO:0000259" key="15">
    <source>
        <dbReference type="Pfam" id="PF00703"/>
    </source>
</evidence>
<evidence type="ECO:0000256" key="12">
    <source>
        <dbReference type="ARBA" id="ARBA00038429"/>
    </source>
</evidence>
<evidence type="ECO:0000313" key="20">
    <source>
        <dbReference type="Proteomes" id="UP000277580"/>
    </source>
</evidence>
<evidence type="ECO:0000256" key="6">
    <source>
        <dbReference type="ARBA" id="ARBA00022525"/>
    </source>
</evidence>
<dbReference type="GO" id="GO:0006516">
    <property type="term" value="P:glycoprotein catabolic process"/>
    <property type="evidence" value="ECO:0007669"/>
    <property type="project" value="TreeGrafter"/>
</dbReference>
<comment type="subcellular location">
    <subcellularLocation>
        <location evidence="2">Secreted</location>
    </subcellularLocation>
</comment>
<dbReference type="InterPro" id="IPR050887">
    <property type="entry name" value="Beta-mannosidase_GH2"/>
</dbReference>
<name>A0A3N4KD67_9PEZI</name>
<evidence type="ECO:0000256" key="10">
    <source>
        <dbReference type="ARBA" id="ARBA00023295"/>
    </source>
</evidence>
<dbReference type="Proteomes" id="UP000277580">
    <property type="component" value="Unassembled WGS sequence"/>
</dbReference>
<dbReference type="EC" id="3.2.1.25" evidence="5"/>
<proteinExistence type="inferred from homology"/>
<dbReference type="InterPro" id="IPR006102">
    <property type="entry name" value="Ig-like_GH2"/>
</dbReference>
<dbReference type="SUPFAM" id="SSF49785">
    <property type="entry name" value="Galactose-binding domain-like"/>
    <property type="match status" value="1"/>
</dbReference>
<evidence type="ECO:0000256" key="11">
    <source>
        <dbReference type="ARBA" id="ARBA00023326"/>
    </source>
</evidence>
<dbReference type="SUPFAM" id="SSF51445">
    <property type="entry name" value="(Trans)glycosidases"/>
    <property type="match status" value="1"/>
</dbReference>
<evidence type="ECO:0000256" key="8">
    <source>
        <dbReference type="ARBA" id="ARBA00023180"/>
    </source>
</evidence>
<evidence type="ECO:0000256" key="2">
    <source>
        <dbReference type="ARBA" id="ARBA00004613"/>
    </source>
</evidence>
<dbReference type="STRING" id="1392247.A0A3N4KD67"/>
<evidence type="ECO:0000259" key="18">
    <source>
        <dbReference type="Pfam" id="PF22666"/>
    </source>
</evidence>
<evidence type="ECO:0000256" key="14">
    <source>
        <dbReference type="ARBA" id="ARBA00041614"/>
    </source>
</evidence>
<gene>
    <name evidence="19" type="ORF">P167DRAFT_555844</name>
</gene>
<dbReference type="Pfam" id="PF00703">
    <property type="entry name" value="Glyco_hydro_2"/>
    <property type="match status" value="1"/>
</dbReference>
<dbReference type="FunFam" id="3.20.20.80:FF:000050">
    <property type="entry name" value="Beta-mannosidase B"/>
    <property type="match status" value="1"/>
</dbReference>
<evidence type="ECO:0000313" key="19">
    <source>
        <dbReference type="EMBL" id="RPB07289.1"/>
    </source>
</evidence>
<comment type="pathway">
    <text evidence="3">Glycan metabolism; N-glycan degradation.</text>
</comment>
<dbReference type="Gene3D" id="2.60.40.10">
    <property type="entry name" value="Immunoglobulins"/>
    <property type="match status" value="1"/>
</dbReference>
<dbReference type="OrthoDB" id="2866996at2759"/>
<dbReference type="SUPFAM" id="SSF49303">
    <property type="entry name" value="beta-Galactosidase/glucuronidase domain"/>
    <property type="match status" value="2"/>
</dbReference>
<organism evidence="19 20">
    <name type="scientific">Morchella conica CCBAS932</name>
    <dbReference type="NCBI Taxonomy" id="1392247"/>
    <lineage>
        <taxon>Eukaryota</taxon>
        <taxon>Fungi</taxon>
        <taxon>Dikarya</taxon>
        <taxon>Ascomycota</taxon>
        <taxon>Pezizomycotina</taxon>
        <taxon>Pezizomycetes</taxon>
        <taxon>Pezizales</taxon>
        <taxon>Morchellaceae</taxon>
        <taxon>Morchella</taxon>
    </lineage>
</organism>
<keyword evidence="11" id="KW-0624">Polysaccharide degradation</keyword>
<keyword evidence="7 19" id="KW-0378">Hydrolase</keyword>
<evidence type="ECO:0000256" key="7">
    <source>
        <dbReference type="ARBA" id="ARBA00022801"/>
    </source>
</evidence>
<dbReference type="EMBL" id="ML119188">
    <property type="protein sequence ID" value="RPB07289.1"/>
    <property type="molecule type" value="Genomic_DNA"/>
</dbReference>
<dbReference type="InterPro" id="IPR041625">
    <property type="entry name" value="Beta-mannosidase_Ig"/>
</dbReference>
<evidence type="ECO:0000256" key="5">
    <source>
        <dbReference type="ARBA" id="ARBA00012754"/>
    </source>
</evidence>
<comment type="catalytic activity">
    <reaction evidence="1">
        <text>Hydrolysis of terminal, non-reducing beta-D-mannose residues in beta-D-mannosides.</text>
        <dbReference type="EC" id="3.2.1.25"/>
    </reaction>
</comment>
<reference evidence="19 20" key="1">
    <citation type="journal article" date="2018" name="Nat. Ecol. Evol.">
        <title>Pezizomycetes genomes reveal the molecular basis of ectomycorrhizal truffle lifestyle.</title>
        <authorList>
            <person name="Murat C."/>
            <person name="Payen T."/>
            <person name="Noel B."/>
            <person name="Kuo A."/>
            <person name="Morin E."/>
            <person name="Chen J."/>
            <person name="Kohler A."/>
            <person name="Krizsan K."/>
            <person name="Balestrini R."/>
            <person name="Da Silva C."/>
            <person name="Montanini B."/>
            <person name="Hainaut M."/>
            <person name="Levati E."/>
            <person name="Barry K.W."/>
            <person name="Belfiori B."/>
            <person name="Cichocki N."/>
            <person name="Clum A."/>
            <person name="Dockter R.B."/>
            <person name="Fauchery L."/>
            <person name="Guy J."/>
            <person name="Iotti M."/>
            <person name="Le Tacon F."/>
            <person name="Lindquist E.A."/>
            <person name="Lipzen A."/>
            <person name="Malagnac F."/>
            <person name="Mello A."/>
            <person name="Molinier V."/>
            <person name="Miyauchi S."/>
            <person name="Poulain J."/>
            <person name="Riccioni C."/>
            <person name="Rubini A."/>
            <person name="Sitrit Y."/>
            <person name="Splivallo R."/>
            <person name="Traeger S."/>
            <person name="Wang M."/>
            <person name="Zifcakova L."/>
            <person name="Wipf D."/>
            <person name="Zambonelli A."/>
            <person name="Paolocci F."/>
            <person name="Nowrousian M."/>
            <person name="Ottonello S."/>
            <person name="Baldrian P."/>
            <person name="Spatafora J.W."/>
            <person name="Henrissat B."/>
            <person name="Nagy L.G."/>
            <person name="Aury J.M."/>
            <person name="Wincker P."/>
            <person name="Grigoriev I.V."/>
            <person name="Bonfante P."/>
            <person name="Martin F.M."/>
        </authorList>
    </citation>
    <scope>NUCLEOTIDE SEQUENCE [LARGE SCALE GENOMIC DNA]</scope>
    <source>
        <strain evidence="19 20">CCBAS932</strain>
    </source>
</reference>
<keyword evidence="9" id="KW-0119">Carbohydrate metabolism</keyword>
<dbReference type="AlphaFoldDB" id="A0A3N4KD67"/>
<keyword evidence="20" id="KW-1185">Reference proteome</keyword>
<feature type="domain" description="Beta-mannosidase-like galactose-binding" evidence="18">
    <location>
        <begin position="1"/>
        <end position="80"/>
    </location>
</feature>
<dbReference type="InterPro" id="IPR036156">
    <property type="entry name" value="Beta-gal/glucu_dom_sf"/>
</dbReference>
<dbReference type="InterPro" id="IPR013783">
    <property type="entry name" value="Ig-like_fold"/>
</dbReference>
<feature type="domain" description="Glycoside hydrolase family 2 immunoglobulin-like beta-sandwich" evidence="15">
    <location>
        <begin position="90"/>
        <end position="195"/>
    </location>
</feature>
<protein>
    <recommendedName>
        <fullName evidence="13">Beta-mannosidase B</fullName>
        <ecNumber evidence="5">3.2.1.25</ecNumber>
    </recommendedName>
    <alternativeName>
        <fullName evidence="14">Mannanase B</fullName>
    </alternativeName>
</protein>
<dbReference type="InterPro" id="IPR054593">
    <property type="entry name" value="Beta-mannosidase-like_N2"/>
</dbReference>
<keyword evidence="10" id="KW-0326">Glycosidase</keyword>
<dbReference type="Pfam" id="PF22666">
    <property type="entry name" value="Glyco_hydro_2_N2"/>
    <property type="match status" value="1"/>
</dbReference>
<evidence type="ECO:0000259" key="17">
    <source>
        <dbReference type="Pfam" id="PF17786"/>
    </source>
</evidence>
<evidence type="ECO:0000256" key="13">
    <source>
        <dbReference type="ARBA" id="ARBA00041069"/>
    </source>
</evidence>
<feature type="domain" description="Mannosidase Ig/CBM-like" evidence="17">
    <location>
        <begin position="592"/>
        <end position="677"/>
    </location>
</feature>
<dbReference type="InterPro" id="IPR008979">
    <property type="entry name" value="Galactose-bd-like_sf"/>
</dbReference>
<keyword evidence="6" id="KW-0964">Secreted</keyword>
<dbReference type="GO" id="GO:0000272">
    <property type="term" value="P:polysaccharide catabolic process"/>
    <property type="evidence" value="ECO:0007669"/>
    <property type="project" value="UniProtKB-KW"/>
</dbReference>
<dbReference type="Pfam" id="PF17753">
    <property type="entry name" value="Ig_mannosidase"/>
    <property type="match status" value="1"/>
</dbReference>
<comment type="similarity">
    <text evidence="12">Belongs to the glycosyl hydrolase 2 family. Beta-mannosidase B subfamily.</text>
</comment>
<evidence type="ECO:0000256" key="3">
    <source>
        <dbReference type="ARBA" id="ARBA00004740"/>
    </source>
</evidence>
<dbReference type="InterPro" id="IPR041447">
    <property type="entry name" value="Mannosidase_ig"/>
</dbReference>
<feature type="domain" description="Beta-mannosidase Ig-fold" evidence="16">
    <location>
        <begin position="684"/>
        <end position="738"/>
    </location>
</feature>
<dbReference type="Gene3D" id="2.60.120.260">
    <property type="entry name" value="Galactose-binding domain-like"/>
    <property type="match status" value="1"/>
</dbReference>
<dbReference type="GO" id="GO:0005576">
    <property type="term" value="C:extracellular region"/>
    <property type="evidence" value="ECO:0007669"/>
    <property type="project" value="UniProtKB-SubCell"/>
</dbReference>
<sequence>MFIPQSVDISAQALTAGHFVLELRFRAPSEFAKEEEQRVGYKKAETDDTLMGGHERMYLRKAQYHWGWDWGPALASTGPYLPIYLEVYQARINNLKILPSVNESLDKATVQISAHIEGHSGRFVLVEIANPEGGVALRKIFPVNVVGAFEQAVELESPELWWPHTHGKQPLYQVKVELFNTVQSLHSITTALGLRRLRLQQTSLNSVPGTSFTFVINNVPIFASGSNWIPGDFFLPRFTHPQDEPTESNYRRWLSLAKSGNQNTIRVWGGGIVETTDFYNLCDELGLLVWQDLLFACGNYPANDEFCASVKQETITQISRVVHHPSLVLICGDNEDMWLAGLYGWDYNPEDKKVENWMRGNFQHRRTLEIVLPEALKEVGIENTGIEYWTSSPFSGEGVEANSRIKGDVHIWDVWHGPMYPYQSYLPLMGRFVSEFGFESPPSMRTITSMLPSPSTRQSQSLEFLAHDKGPGAERRATMYMGENFRFRMDPLEDYVYCAQLLQAEAVSFAVRNWRRNFKGPGEELCSGALVWQLNDNWPAISWAIVDYYLRPKPAFFTLKRALAHFDIGLARNTTKRNIPILRSYPEEQALLSIWGVSNSHEYTTVRITLAAFDIATGASVALDTPHITGTLKPNRSTEFGEVNIPAAATTVVAAYLHDRNGETLLARFVSWPEPLKFVRFSGDPAVTVKVKNGEDRVVVTTRAPVKGLVLEAGEEGDWTDNCVDVVPGEELVVGVKRLGDKDVKGSWLCDWEGRRGVEAVRE</sequence>
<accession>A0A3N4KD67</accession>
<evidence type="ECO:0000259" key="16">
    <source>
        <dbReference type="Pfam" id="PF17753"/>
    </source>
</evidence>
<dbReference type="Pfam" id="PF17786">
    <property type="entry name" value="Mannosidase_ig"/>
    <property type="match status" value="1"/>
</dbReference>
<dbReference type="Gene3D" id="3.20.20.80">
    <property type="entry name" value="Glycosidases"/>
    <property type="match status" value="1"/>
</dbReference>
<dbReference type="PANTHER" id="PTHR43730">
    <property type="entry name" value="BETA-MANNOSIDASE"/>
    <property type="match status" value="1"/>
</dbReference>
<keyword evidence="8" id="KW-0325">Glycoprotein</keyword>
<dbReference type="UniPathway" id="UPA00280"/>
<dbReference type="InterPro" id="IPR017853">
    <property type="entry name" value="GH"/>
</dbReference>
<comment type="subunit">
    <text evidence="4">Homodimer.</text>
</comment>
<dbReference type="GO" id="GO:0004567">
    <property type="term" value="F:beta-mannosidase activity"/>
    <property type="evidence" value="ECO:0007669"/>
    <property type="project" value="UniProtKB-EC"/>
</dbReference>
<dbReference type="PANTHER" id="PTHR43730:SF1">
    <property type="entry name" value="BETA-MANNOSIDASE"/>
    <property type="match status" value="1"/>
</dbReference>
<evidence type="ECO:0000256" key="1">
    <source>
        <dbReference type="ARBA" id="ARBA00000829"/>
    </source>
</evidence>
<dbReference type="InParanoid" id="A0A3N4KD67"/>